<keyword evidence="5 6" id="KW-0472">Membrane</keyword>
<feature type="transmembrane region" description="Helical" evidence="6">
    <location>
        <begin position="316"/>
        <end position="338"/>
    </location>
</feature>
<comment type="caution">
    <text evidence="7">The sequence shown here is derived from an EMBL/GenBank/DDBJ whole genome shotgun (WGS) entry which is preliminary data.</text>
</comment>
<dbReference type="PANTHER" id="PTHR21716:SF68">
    <property type="entry name" value="TRANSPORT PROTEIN YTVI-RELATED"/>
    <property type="match status" value="1"/>
</dbReference>
<evidence type="ECO:0000256" key="1">
    <source>
        <dbReference type="ARBA" id="ARBA00004141"/>
    </source>
</evidence>
<evidence type="ECO:0000313" key="7">
    <source>
        <dbReference type="EMBL" id="MBB6449173.1"/>
    </source>
</evidence>
<feature type="transmembrane region" description="Helical" evidence="6">
    <location>
        <begin position="12"/>
        <end position="29"/>
    </location>
</feature>
<comment type="similarity">
    <text evidence="2">Belongs to the autoinducer-2 exporter (AI-2E) (TC 2.A.86) family.</text>
</comment>
<dbReference type="InterPro" id="IPR002549">
    <property type="entry name" value="AI-2E-like"/>
</dbReference>
<feature type="transmembrane region" description="Helical" evidence="6">
    <location>
        <begin position="209"/>
        <end position="236"/>
    </location>
</feature>
<keyword evidence="3 6" id="KW-0812">Transmembrane</keyword>
<dbReference type="GO" id="GO:0055085">
    <property type="term" value="P:transmembrane transport"/>
    <property type="evidence" value="ECO:0007669"/>
    <property type="project" value="TreeGrafter"/>
</dbReference>
<feature type="transmembrane region" description="Helical" evidence="6">
    <location>
        <begin position="276"/>
        <end position="296"/>
    </location>
</feature>
<dbReference type="Proteomes" id="UP000568839">
    <property type="component" value="Unassembled WGS sequence"/>
</dbReference>
<feature type="transmembrane region" description="Helical" evidence="6">
    <location>
        <begin position="160"/>
        <end position="179"/>
    </location>
</feature>
<proteinExistence type="inferred from homology"/>
<evidence type="ECO:0000256" key="4">
    <source>
        <dbReference type="ARBA" id="ARBA00022989"/>
    </source>
</evidence>
<name>A0A841PXI0_9BACL</name>
<dbReference type="EMBL" id="JACHHJ010000001">
    <property type="protein sequence ID" value="MBB6449173.1"/>
    <property type="molecule type" value="Genomic_DNA"/>
</dbReference>
<dbReference type="NCBIfam" id="TIGR02872">
    <property type="entry name" value="spore_ytvI"/>
    <property type="match status" value="1"/>
</dbReference>
<dbReference type="InterPro" id="IPR014227">
    <property type="entry name" value="YtvI-like"/>
</dbReference>
<feature type="transmembrane region" description="Helical" evidence="6">
    <location>
        <begin position="62"/>
        <end position="83"/>
    </location>
</feature>
<keyword evidence="4 6" id="KW-1133">Transmembrane helix</keyword>
<keyword evidence="8" id="KW-1185">Reference proteome</keyword>
<evidence type="ECO:0000313" key="8">
    <source>
        <dbReference type="Proteomes" id="UP000568839"/>
    </source>
</evidence>
<accession>A0A841PXI0</accession>
<dbReference type="PANTHER" id="PTHR21716">
    <property type="entry name" value="TRANSMEMBRANE PROTEIN"/>
    <property type="match status" value="1"/>
</dbReference>
<comment type="subcellular location">
    <subcellularLocation>
        <location evidence="1">Membrane</location>
        <topology evidence="1">Multi-pass membrane protein</topology>
    </subcellularLocation>
</comment>
<organism evidence="7 8">
    <name type="scientific">Geomicrobium halophilum</name>
    <dbReference type="NCBI Taxonomy" id="549000"/>
    <lineage>
        <taxon>Bacteria</taxon>
        <taxon>Bacillati</taxon>
        <taxon>Bacillota</taxon>
        <taxon>Bacilli</taxon>
        <taxon>Bacillales</taxon>
        <taxon>Geomicrobium</taxon>
    </lineage>
</organism>
<feature type="transmembrane region" description="Helical" evidence="6">
    <location>
        <begin position="242"/>
        <end position="264"/>
    </location>
</feature>
<evidence type="ECO:0000256" key="6">
    <source>
        <dbReference type="SAM" id="Phobius"/>
    </source>
</evidence>
<dbReference type="Pfam" id="PF01594">
    <property type="entry name" value="AI-2E_transport"/>
    <property type="match status" value="1"/>
</dbReference>
<sequence length="353" mass="39106">MNVSNIFTKRNIKLFIIVLILTVIGYFVLPVSIPLIAAFVTALLLLPAVKFLVERTKLKHHLAVMVVFSMFLLIISVTTYFVITTAVTQGTQLVENIPLYISEVNRAWLDFQSTIGENDNLPPDFVQAINREVTAALNEFGAYISELNLISRVTSIVSSIPGYLVSFLVYLIALFLFLLEMPRLKEKVFTYFTEKTEERVNFMTARLSYVVFGFLKAQFLVSVIIFVVSLVGLLLIAPEVAIIMSLIIWVIDFIPIIGSIAILAPWGIFQLIAGDLATGTQLLILGVICLVIRRTVEPKVMGTHIGLSPLATLISMYIGLMLFGILGFVIGPLIVIAFTSAKEAGIIKLDFKV</sequence>
<protein>
    <submittedName>
        <fullName evidence="7">Sporulation integral membrane protein YtvI</fullName>
    </submittedName>
</protein>
<evidence type="ECO:0000256" key="2">
    <source>
        <dbReference type="ARBA" id="ARBA00009773"/>
    </source>
</evidence>
<evidence type="ECO:0000256" key="5">
    <source>
        <dbReference type="ARBA" id="ARBA00023136"/>
    </source>
</evidence>
<dbReference type="AlphaFoldDB" id="A0A841PXI0"/>
<reference evidence="7 8" key="1">
    <citation type="submission" date="2020-08" db="EMBL/GenBank/DDBJ databases">
        <title>Genomic Encyclopedia of Type Strains, Phase IV (KMG-IV): sequencing the most valuable type-strain genomes for metagenomic binning, comparative biology and taxonomic classification.</title>
        <authorList>
            <person name="Goeker M."/>
        </authorList>
    </citation>
    <scope>NUCLEOTIDE SEQUENCE [LARGE SCALE GENOMIC DNA]</scope>
    <source>
        <strain evidence="7 8">DSM 21769</strain>
    </source>
</reference>
<gene>
    <name evidence="7" type="ORF">HNR44_001122</name>
</gene>
<evidence type="ECO:0000256" key="3">
    <source>
        <dbReference type="ARBA" id="ARBA00022692"/>
    </source>
</evidence>
<dbReference type="GO" id="GO:0016020">
    <property type="term" value="C:membrane"/>
    <property type="evidence" value="ECO:0007669"/>
    <property type="project" value="UniProtKB-SubCell"/>
</dbReference>